<keyword evidence="9 14" id="KW-0133">Cell shape</keyword>
<dbReference type="InterPro" id="IPR036615">
    <property type="entry name" value="Mur_ligase_C_dom_sf"/>
</dbReference>
<proteinExistence type="inferred from homology"/>
<dbReference type="PROSITE" id="PS01011">
    <property type="entry name" value="FOLYLPOLYGLU_SYNT_1"/>
    <property type="match status" value="1"/>
</dbReference>
<evidence type="ECO:0000256" key="9">
    <source>
        <dbReference type="ARBA" id="ARBA00022960"/>
    </source>
</evidence>
<evidence type="ECO:0000256" key="10">
    <source>
        <dbReference type="ARBA" id="ARBA00022984"/>
    </source>
</evidence>
<feature type="binding site" evidence="14">
    <location>
        <begin position="113"/>
        <end position="119"/>
    </location>
    <ligand>
        <name>ATP</name>
        <dbReference type="ChEBI" id="CHEBI:30616"/>
    </ligand>
</feature>
<evidence type="ECO:0000256" key="6">
    <source>
        <dbReference type="ARBA" id="ARBA00022618"/>
    </source>
</evidence>
<dbReference type="Gene3D" id="3.40.50.720">
    <property type="entry name" value="NAD(P)-binding Rossmann-like Domain"/>
    <property type="match status" value="1"/>
</dbReference>
<dbReference type="EC" id="6.3.2.8" evidence="3 14"/>
<dbReference type="GO" id="GO:0008360">
    <property type="term" value="P:regulation of cell shape"/>
    <property type="evidence" value="ECO:0007669"/>
    <property type="project" value="UniProtKB-KW"/>
</dbReference>
<dbReference type="GO" id="GO:0005737">
    <property type="term" value="C:cytoplasm"/>
    <property type="evidence" value="ECO:0007669"/>
    <property type="project" value="UniProtKB-SubCell"/>
</dbReference>
<organism evidence="18 19">
    <name type="scientific">Candidatus Yonathbacteria bacterium RIFCSPHIGHO2_01_FULL_51_10</name>
    <dbReference type="NCBI Taxonomy" id="1802723"/>
    <lineage>
        <taxon>Bacteria</taxon>
        <taxon>Candidatus Yonathiibacteriota</taxon>
    </lineage>
</organism>
<dbReference type="InterPro" id="IPR018109">
    <property type="entry name" value="Folylpolyglutamate_synth_CS"/>
</dbReference>
<keyword evidence="7 14" id="KW-0547">Nucleotide-binding</keyword>
<dbReference type="AlphaFoldDB" id="A0A1G2S6M9"/>
<dbReference type="NCBIfam" id="TIGR01082">
    <property type="entry name" value="murC"/>
    <property type="match status" value="1"/>
</dbReference>
<gene>
    <name evidence="14" type="primary">murC</name>
    <name evidence="18" type="ORF">A2675_02980</name>
</gene>
<dbReference type="InterPro" id="IPR050061">
    <property type="entry name" value="MurCDEF_pg_biosynth"/>
</dbReference>
<dbReference type="InterPro" id="IPR036565">
    <property type="entry name" value="Mur-like_cat_sf"/>
</dbReference>
<comment type="function">
    <text evidence="14">Cell wall formation.</text>
</comment>
<evidence type="ECO:0000256" key="14">
    <source>
        <dbReference type="HAMAP-Rule" id="MF_00046"/>
    </source>
</evidence>
<comment type="catalytic activity">
    <reaction evidence="13 14">
        <text>UDP-N-acetyl-alpha-D-muramate + L-alanine + ATP = UDP-N-acetyl-alpha-D-muramoyl-L-alanine + ADP + phosphate + H(+)</text>
        <dbReference type="Rhea" id="RHEA:23372"/>
        <dbReference type="ChEBI" id="CHEBI:15378"/>
        <dbReference type="ChEBI" id="CHEBI:30616"/>
        <dbReference type="ChEBI" id="CHEBI:43474"/>
        <dbReference type="ChEBI" id="CHEBI:57972"/>
        <dbReference type="ChEBI" id="CHEBI:70757"/>
        <dbReference type="ChEBI" id="CHEBI:83898"/>
        <dbReference type="ChEBI" id="CHEBI:456216"/>
        <dbReference type="EC" id="6.3.2.8"/>
    </reaction>
</comment>
<evidence type="ECO:0000313" key="18">
    <source>
        <dbReference type="EMBL" id="OHA80706.1"/>
    </source>
</evidence>
<keyword evidence="8 14" id="KW-0067">ATP-binding</keyword>
<evidence type="ECO:0000256" key="2">
    <source>
        <dbReference type="ARBA" id="ARBA00004752"/>
    </source>
</evidence>
<feature type="domain" description="Mur ligase N-terminal catalytic" evidence="15">
    <location>
        <begin position="7"/>
        <end position="107"/>
    </location>
</feature>
<evidence type="ECO:0000256" key="4">
    <source>
        <dbReference type="ARBA" id="ARBA00022490"/>
    </source>
</evidence>
<dbReference type="Gene3D" id="3.90.190.20">
    <property type="entry name" value="Mur ligase, C-terminal domain"/>
    <property type="match status" value="1"/>
</dbReference>
<comment type="caution">
    <text evidence="18">The sequence shown here is derived from an EMBL/GenBank/DDBJ whole genome shotgun (WGS) entry which is preliminary data.</text>
</comment>
<evidence type="ECO:0000259" key="15">
    <source>
        <dbReference type="Pfam" id="PF01225"/>
    </source>
</evidence>
<dbReference type="SUPFAM" id="SSF51984">
    <property type="entry name" value="MurCD N-terminal domain"/>
    <property type="match status" value="1"/>
</dbReference>
<dbReference type="Pfam" id="PF08245">
    <property type="entry name" value="Mur_ligase_M"/>
    <property type="match status" value="1"/>
</dbReference>
<keyword evidence="11 14" id="KW-0131">Cell cycle</keyword>
<keyword evidence="12 14" id="KW-0961">Cell wall biogenesis/degradation</keyword>
<dbReference type="GO" id="GO:0009252">
    <property type="term" value="P:peptidoglycan biosynthetic process"/>
    <property type="evidence" value="ECO:0007669"/>
    <property type="project" value="UniProtKB-UniRule"/>
</dbReference>
<evidence type="ECO:0000256" key="7">
    <source>
        <dbReference type="ARBA" id="ARBA00022741"/>
    </source>
</evidence>
<comment type="pathway">
    <text evidence="2 14">Cell wall biogenesis; peptidoglycan biosynthesis.</text>
</comment>
<dbReference type="GO" id="GO:0051301">
    <property type="term" value="P:cell division"/>
    <property type="evidence" value="ECO:0007669"/>
    <property type="project" value="UniProtKB-KW"/>
</dbReference>
<dbReference type="GO" id="GO:0004326">
    <property type="term" value="F:tetrahydrofolylpolyglutamate synthase activity"/>
    <property type="evidence" value="ECO:0007669"/>
    <property type="project" value="InterPro"/>
</dbReference>
<keyword evidence="5 14" id="KW-0436">Ligase</keyword>
<evidence type="ECO:0000256" key="1">
    <source>
        <dbReference type="ARBA" id="ARBA00004496"/>
    </source>
</evidence>
<dbReference type="GO" id="GO:0005524">
    <property type="term" value="F:ATP binding"/>
    <property type="evidence" value="ECO:0007669"/>
    <property type="project" value="UniProtKB-UniRule"/>
</dbReference>
<sequence>MLSKLHTVHLIGIGGIGVSALARYFVHEGATVSGSDRAAFRGEEALRALGVVLHVGHSAAAVSGEVEAVIYSPAVTSDNPEREEARRRGIPEYSYPEALGALMENHYGVAVSGTNGKTTTTALLGRILEEAGKGPTVVVGGIVPAWNGNFLFGKGELFVAEGCEYRRHMLSLNPRMIVLTNIEEDHLDYYKDIEDIKNAFAEYARKLPSDGVLVYNSDDQNIASSCLKETSARMVSFSLTDTENVDFSAADIQYGDGEQSFSLVAQGESLGRITMSLPGDFNRANILAASAAAITLGIPFGDIARAVASFSGVERRFERVGEYRGASVISDYAHHPTAVGGTIAAAREHFPGRRIIAVFQPHQTNRTKNLFDEFVDSLMGADEVILAEIYQVAGREDEDAPVSSRDLVQSVNTKKPGLARYAATLAEVEGMLAKEMDLDRAVILVMGAGDIDHVARKLVAKSRV</sequence>
<dbReference type="InterPro" id="IPR013221">
    <property type="entry name" value="Mur_ligase_cen"/>
</dbReference>
<dbReference type="UniPathway" id="UPA00219"/>
<keyword evidence="4 14" id="KW-0963">Cytoplasm</keyword>
<dbReference type="InterPro" id="IPR005758">
    <property type="entry name" value="UDP-N-AcMur_Ala_ligase_MurC"/>
</dbReference>
<dbReference type="SUPFAM" id="SSF53623">
    <property type="entry name" value="MurD-like peptide ligases, catalytic domain"/>
    <property type="match status" value="1"/>
</dbReference>
<dbReference type="Proteomes" id="UP000176997">
    <property type="component" value="Unassembled WGS sequence"/>
</dbReference>
<dbReference type="Gene3D" id="3.40.1190.10">
    <property type="entry name" value="Mur-like, catalytic domain"/>
    <property type="match status" value="1"/>
</dbReference>
<dbReference type="GO" id="GO:0008763">
    <property type="term" value="F:UDP-N-acetylmuramate-L-alanine ligase activity"/>
    <property type="evidence" value="ECO:0007669"/>
    <property type="project" value="UniProtKB-UniRule"/>
</dbReference>
<dbReference type="InterPro" id="IPR004101">
    <property type="entry name" value="Mur_ligase_C"/>
</dbReference>
<name>A0A1G2S6M9_9BACT</name>
<comment type="subcellular location">
    <subcellularLocation>
        <location evidence="1 14">Cytoplasm</location>
    </subcellularLocation>
</comment>
<dbReference type="Pfam" id="PF02875">
    <property type="entry name" value="Mur_ligase_C"/>
    <property type="match status" value="1"/>
</dbReference>
<evidence type="ECO:0000256" key="8">
    <source>
        <dbReference type="ARBA" id="ARBA00022840"/>
    </source>
</evidence>
<protein>
    <recommendedName>
        <fullName evidence="3 14">UDP-N-acetylmuramate--L-alanine ligase</fullName>
        <ecNumber evidence="3 14">6.3.2.8</ecNumber>
    </recommendedName>
    <alternativeName>
        <fullName evidence="14">UDP-N-acetylmuramoyl-L-alanine synthetase</fullName>
    </alternativeName>
</protein>
<evidence type="ECO:0000313" key="19">
    <source>
        <dbReference type="Proteomes" id="UP000176997"/>
    </source>
</evidence>
<dbReference type="SUPFAM" id="SSF53244">
    <property type="entry name" value="MurD-like peptide ligases, peptide-binding domain"/>
    <property type="match status" value="1"/>
</dbReference>
<reference evidence="18 19" key="1">
    <citation type="journal article" date="2016" name="Nat. Commun.">
        <title>Thousands of microbial genomes shed light on interconnected biogeochemical processes in an aquifer system.</title>
        <authorList>
            <person name="Anantharaman K."/>
            <person name="Brown C.T."/>
            <person name="Hug L.A."/>
            <person name="Sharon I."/>
            <person name="Castelle C.J."/>
            <person name="Probst A.J."/>
            <person name="Thomas B.C."/>
            <person name="Singh A."/>
            <person name="Wilkins M.J."/>
            <person name="Karaoz U."/>
            <person name="Brodie E.L."/>
            <person name="Williams K.H."/>
            <person name="Hubbard S.S."/>
            <person name="Banfield J.F."/>
        </authorList>
    </citation>
    <scope>NUCLEOTIDE SEQUENCE [LARGE SCALE GENOMIC DNA]</scope>
</reference>
<feature type="domain" description="Mur ligase C-terminal" evidence="16">
    <location>
        <begin position="315"/>
        <end position="449"/>
    </location>
</feature>
<keyword evidence="6 14" id="KW-0132">Cell division</keyword>
<dbReference type="STRING" id="1802723.A2675_02980"/>
<evidence type="ECO:0000259" key="17">
    <source>
        <dbReference type="Pfam" id="PF08245"/>
    </source>
</evidence>
<dbReference type="Pfam" id="PF01225">
    <property type="entry name" value="Mur_ligase"/>
    <property type="match status" value="1"/>
</dbReference>
<dbReference type="PANTHER" id="PTHR43445">
    <property type="entry name" value="UDP-N-ACETYLMURAMATE--L-ALANINE LIGASE-RELATED"/>
    <property type="match status" value="1"/>
</dbReference>
<evidence type="ECO:0000256" key="3">
    <source>
        <dbReference type="ARBA" id="ARBA00012211"/>
    </source>
</evidence>
<dbReference type="EMBL" id="MHUS01000020">
    <property type="protein sequence ID" value="OHA80706.1"/>
    <property type="molecule type" value="Genomic_DNA"/>
</dbReference>
<accession>A0A1G2S6M9</accession>
<evidence type="ECO:0000256" key="11">
    <source>
        <dbReference type="ARBA" id="ARBA00023306"/>
    </source>
</evidence>
<evidence type="ECO:0000256" key="13">
    <source>
        <dbReference type="ARBA" id="ARBA00047833"/>
    </source>
</evidence>
<dbReference type="PANTHER" id="PTHR43445:SF3">
    <property type="entry name" value="UDP-N-ACETYLMURAMATE--L-ALANINE LIGASE"/>
    <property type="match status" value="1"/>
</dbReference>
<keyword evidence="10 14" id="KW-0573">Peptidoglycan synthesis</keyword>
<evidence type="ECO:0000256" key="12">
    <source>
        <dbReference type="ARBA" id="ARBA00023316"/>
    </source>
</evidence>
<dbReference type="HAMAP" id="MF_00046">
    <property type="entry name" value="MurC"/>
    <property type="match status" value="1"/>
</dbReference>
<comment type="similarity">
    <text evidence="14">Belongs to the MurCDEF family.</text>
</comment>
<dbReference type="GO" id="GO:0071555">
    <property type="term" value="P:cell wall organization"/>
    <property type="evidence" value="ECO:0007669"/>
    <property type="project" value="UniProtKB-KW"/>
</dbReference>
<evidence type="ECO:0000256" key="5">
    <source>
        <dbReference type="ARBA" id="ARBA00022598"/>
    </source>
</evidence>
<feature type="domain" description="Mur ligase central" evidence="17">
    <location>
        <begin position="111"/>
        <end position="293"/>
    </location>
</feature>
<evidence type="ECO:0000259" key="16">
    <source>
        <dbReference type="Pfam" id="PF02875"/>
    </source>
</evidence>
<dbReference type="InterPro" id="IPR000713">
    <property type="entry name" value="Mur_ligase_N"/>
</dbReference>